<evidence type="ECO:0000313" key="2">
    <source>
        <dbReference type="EMBL" id="ABM34500.1"/>
    </source>
</evidence>
<reference evidence="2 3" key="1">
    <citation type="submission" date="2006-12" db="EMBL/GenBank/DDBJ databases">
        <title>Complete sequence of Acidovorax avenae subsp. citrulli AAC00-1.</title>
        <authorList>
            <consortium name="US DOE Joint Genome Institute"/>
            <person name="Copeland A."/>
            <person name="Lucas S."/>
            <person name="Lapidus A."/>
            <person name="Barry K."/>
            <person name="Detter J.C."/>
            <person name="Glavina del Rio T."/>
            <person name="Dalin E."/>
            <person name="Tice H."/>
            <person name="Pitluck S."/>
            <person name="Kiss H."/>
            <person name="Brettin T."/>
            <person name="Bruce D."/>
            <person name="Han C."/>
            <person name="Tapia R."/>
            <person name="Gilna P."/>
            <person name="Schmutz J."/>
            <person name="Larimer F."/>
            <person name="Land M."/>
            <person name="Hauser L."/>
            <person name="Kyrpides N."/>
            <person name="Kim E."/>
            <person name="Stahl D."/>
            <person name="Richardson P."/>
        </authorList>
    </citation>
    <scope>NUCLEOTIDE SEQUENCE [LARGE SCALE GENOMIC DNA]</scope>
    <source>
        <strain evidence="2 3">AAC00-1</strain>
    </source>
</reference>
<dbReference type="KEGG" id="aav:Aave_3957"/>
<evidence type="ECO:0008006" key="4">
    <source>
        <dbReference type="Google" id="ProtNLM"/>
    </source>
</evidence>
<keyword evidence="1" id="KW-0812">Transmembrane</keyword>
<dbReference type="Proteomes" id="UP000002596">
    <property type="component" value="Chromosome"/>
</dbReference>
<proteinExistence type="predicted"/>
<feature type="transmembrane region" description="Helical" evidence="1">
    <location>
        <begin position="37"/>
        <end position="54"/>
    </location>
</feature>
<organism evidence="2 3">
    <name type="scientific">Paracidovorax citrulli (strain AAC00-1)</name>
    <name type="common">Acidovorax citrulli</name>
    <dbReference type="NCBI Taxonomy" id="397945"/>
    <lineage>
        <taxon>Bacteria</taxon>
        <taxon>Pseudomonadati</taxon>
        <taxon>Pseudomonadota</taxon>
        <taxon>Betaproteobacteria</taxon>
        <taxon>Burkholderiales</taxon>
        <taxon>Comamonadaceae</taxon>
        <taxon>Paracidovorax</taxon>
    </lineage>
</organism>
<name>A1TU62_PARC0</name>
<keyword evidence="1" id="KW-0472">Membrane</keyword>
<gene>
    <name evidence="2" type="ordered locus">Aave_3957</name>
</gene>
<accession>A1TU62</accession>
<evidence type="ECO:0000313" key="3">
    <source>
        <dbReference type="Proteomes" id="UP000002596"/>
    </source>
</evidence>
<evidence type="ECO:0000256" key="1">
    <source>
        <dbReference type="SAM" id="Phobius"/>
    </source>
</evidence>
<protein>
    <recommendedName>
        <fullName evidence="4">Nicotinamide riboside transporter PnuC</fullName>
    </recommendedName>
</protein>
<dbReference type="HOGENOM" id="CLU_184326_0_0_4"/>
<feature type="transmembrane region" description="Helical" evidence="1">
    <location>
        <begin position="6"/>
        <end position="25"/>
    </location>
</feature>
<keyword evidence="1" id="KW-1133">Transmembrane helix</keyword>
<dbReference type="AlphaFoldDB" id="A1TU62"/>
<feature type="transmembrane region" description="Helical" evidence="1">
    <location>
        <begin position="60"/>
        <end position="82"/>
    </location>
</feature>
<sequence>MNIQYAPAMPFEQIAIAFFGAFAAWLSQARSARWRRWACVVGLLGQPFWFWAGWRSGHWGVFAASALYALAWLQGAWVYWLAPRRAGGDAPAGLGTIQLAPGGRG</sequence>
<dbReference type="EMBL" id="CP000512">
    <property type="protein sequence ID" value="ABM34500.1"/>
    <property type="molecule type" value="Genomic_DNA"/>
</dbReference>